<protein>
    <submittedName>
        <fullName evidence="3">Uncharacterized protein</fullName>
    </submittedName>
</protein>
<evidence type="ECO:0000256" key="1">
    <source>
        <dbReference type="SAM" id="Coils"/>
    </source>
</evidence>
<dbReference type="EMBL" id="PUHQ01000001">
    <property type="protein sequence ID" value="KAG0667595.1"/>
    <property type="molecule type" value="Genomic_DNA"/>
</dbReference>
<reference evidence="3 4" key="1">
    <citation type="submission" date="2020-11" db="EMBL/GenBank/DDBJ databases">
        <title>Kefir isolates.</title>
        <authorList>
            <person name="Marcisauskas S."/>
            <person name="Kim Y."/>
            <person name="Blasche S."/>
        </authorList>
    </citation>
    <scope>NUCLEOTIDE SEQUENCE [LARGE SCALE GENOMIC DNA]</scope>
    <source>
        <strain evidence="3 4">KR</strain>
    </source>
</reference>
<feature type="region of interest" description="Disordered" evidence="2">
    <location>
        <begin position="165"/>
        <end position="187"/>
    </location>
</feature>
<proteinExistence type="predicted"/>
<evidence type="ECO:0000256" key="2">
    <source>
        <dbReference type="SAM" id="MobiDB-lite"/>
    </source>
</evidence>
<keyword evidence="4" id="KW-1185">Reference proteome</keyword>
<feature type="region of interest" description="Disordered" evidence="2">
    <location>
        <begin position="15"/>
        <end position="40"/>
    </location>
</feature>
<evidence type="ECO:0000313" key="3">
    <source>
        <dbReference type="EMBL" id="KAG0667595.1"/>
    </source>
</evidence>
<name>A0A9P6W8G7_RHOMI</name>
<organism evidence="3 4">
    <name type="scientific">Rhodotorula mucilaginosa</name>
    <name type="common">Yeast</name>
    <name type="synonym">Rhodotorula rubra</name>
    <dbReference type="NCBI Taxonomy" id="5537"/>
    <lineage>
        <taxon>Eukaryota</taxon>
        <taxon>Fungi</taxon>
        <taxon>Dikarya</taxon>
        <taxon>Basidiomycota</taxon>
        <taxon>Pucciniomycotina</taxon>
        <taxon>Microbotryomycetes</taxon>
        <taxon>Sporidiobolales</taxon>
        <taxon>Sporidiobolaceae</taxon>
        <taxon>Rhodotorula</taxon>
    </lineage>
</organism>
<sequence length="488" mass="53803">MSPADLFSDLSQLLPVDDSPAERRHSVNPSFLRSPAQPEARCPPSLAGTVAFLSSCTASLYTASPPQTGDGRVAIALRPPGLGMLALGVRRVLLGEAEPLYRVQINANHAPRTCRRGQEKAESLAFAERHQDGTSRQSRAGECCTSGAWTPMPSEMLTVREPLAQNPFQPGRRSGPLGEGSHQSEPPADKVLKLKQAAEAYENACREYALWELDQDAETAEPTAGMSARDLDPQAARQHEGKLKAVEHAKDMLISAARALKDVPPEKSGLWDIFKAAKALATSMKQELRYATAWPESRVRWVQACYAAGLRLEKLSQGLWSKAPKPLLSRGLQRLAWPDALCAYGRALHGKVLLSLEVWAPRSLAEEEMALREKHCEELKDKLEELAKREKVTPSHLAHDLLHRLKIAVQAAEHPDSSEADAYATMVTNITMADLLMYYYKPDLVSESLRKRIDKCKRELQACGGANASLLRLLTDKARSFESPRPKM</sequence>
<accession>A0A9P6W8G7</accession>
<evidence type="ECO:0000313" key="4">
    <source>
        <dbReference type="Proteomes" id="UP000777482"/>
    </source>
</evidence>
<dbReference type="Proteomes" id="UP000777482">
    <property type="component" value="Unassembled WGS sequence"/>
</dbReference>
<keyword evidence="1" id="KW-0175">Coiled coil</keyword>
<feature type="coiled-coil region" evidence="1">
    <location>
        <begin position="362"/>
        <end position="389"/>
    </location>
</feature>
<gene>
    <name evidence="3" type="ORF">C6P46_000132</name>
</gene>
<dbReference type="AlphaFoldDB" id="A0A9P6W8G7"/>
<comment type="caution">
    <text evidence="3">The sequence shown here is derived from an EMBL/GenBank/DDBJ whole genome shotgun (WGS) entry which is preliminary data.</text>
</comment>